<gene>
    <name evidence="20" type="primary">nad5</name>
</gene>
<keyword evidence="6 16" id="KW-0812">Transmembrane</keyword>
<dbReference type="GO" id="GO:0005743">
    <property type="term" value="C:mitochondrial inner membrane"/>
    <property type="evidence" value="ECO:0007669"/>
    <property type="project" value="UniProtKB-SubCell"/>
</dbReference>
<evidence type="ECO:0000256" key="10">
    <source>
        <dbReference type="ARBA" id="ARBA00022989"/>
    </source>
</evidence>
<dbReference type="GO" id="GO:0015990">
    <property type="term" value="P:electron transport coupled proton transport"/>
    <property type="evidence" value="ECO:0007669"/>
    <property type="project" value="TreeGrafter"/>
</dbReference>
<dbReference type="InterPro" id="IPR001750">
    <property type="entry name" value="ND/Mrp_TM"/>
</dbReference>
<dbReference type="GO" id="GO:0042773">
    <property type="term" value="P:ATP synthesis coupled electron transport"/>
    <property type="evidence" value="ECO:0007669"/>
    <property type="project" value="InterPro"/>
</dbReference>
<feature type="transmembrane region" description="Helical" evidence="16">
    <location>
        <begin position="571"/>
        <end position="589"/>
    </location>
</feature>
<evidence type="ECO:0000256" key="4">
    <source>
        <dbReference type="ARBA" id="ARBA00022448"/>
    </source>
</evidence>
<feature type="transmembrane region" description="Helical" evidence="16">
    <location>
        <begin position="113"/>
        <end position="131"/>
    </location>
</feature>
<dbReference type="EC" id="7.1.1.2" evidence="2 16"/>
<dbReference type="PANTHER" id="PTHR42829">
    <property type="entry name" value="NADH-UBIQUINONE OXIDOREDUCTASE CHAIN 5"/>
    <property type="match status" value="1"/>
</dbReference>
<proteinExistence type="inferred from homology"/>
<name>A0A9F1U5C1_9FLOR</name>
<dbReference type="InterPro" id="IPR010934">
    <property type="entry name" value="NADH_DH_su5_C"/>
</dbReference>
<keyword evidence="14 16" id="KW-0472">Membrane</keyword>
<dbReference type="RefSeq" id="YP_010620137.1">
    <property type="nucleotide sequence ID" value="NC_070156.1"/>
</dbReference>
<keyword evidence="8" id="KW-1278">Translocase</keyword>
<keyword evidence="11 16" id="KW-0520">NAD</keyword>
<organism evidence="20">
    <name type="scientific">Melanothamnus gigas</name>
    <dbReference type="NCBI Taxonomy" id="3016206"/>
    <lineage>
        <taxon>Eukaryota</taxon>
        <taxon>Rhodophyta</taxon>
        <taxon>Florideophyceae</taxon>
        <taxon>Rhodymeniophycidae</taxon>
        <taxon>Ceramiales</taxon>
        <taxon>Rhodomelaceae</taxon>
        <taxon>Polysiphonioideae</taxon>
        <taxon>Melanothamnus</taxon>
    </lineage>
</organism>
<dbReference type="EMBL" id="OP748278">
    <property type="protein sequence ID" value="WAX04173.1"/>
    <property type="molecule type" value="Genomic_DNA"/>
</dbReference>
<feature type="domain" description="NADH-Ubiquinone oxidoreductase (complex I) chain 5 N-terminal" evidence="18">
    <location>
        <begin position="64"/>
        <end position="113"/>
    </location>
</feature>
<keyword evidence="5" id="KW-0679">Respiratory chain</keyword>
<sequence>MYLLVIFLPLASSLSLGFWGRWLGFYGSSLISLICLLLTFFCAIFIFFEISLNGHTVYIELSNWLVSENLLIKWNFLFDSLTASMLLVISFISFLVHLYSIDYMQSDPHFPRFLSFLGIFTFFMLVLVTSGNLLQLFVGWEGVGLASYLLINFWFTRLAANKAALKALIVNRFGDLGILFAILLIFQIFEGTLDFTIVFALTPLLNSYFLHYFIFDFHYLSLISFFLIIGAIGKSAQLGLHTWLPDAMEGPTPVSALIHAATMVTAGVFLLIRFSPLIEFSPLMLNFLILVGSFTAFFAAFTGIFQNDLKKVIAYSTCSQLGYMIFCCGLSSYNLSLFHLFNHAFFKALLFLSAGSVIHAIKDEQDMRKMGSLLTFLPVTYSLMLIGSLALIGFPFLTGFYSKDLILETANIFRNSNLPISLGILASWFGTLAAFFTAFYSFRLIYLTFLNNISLSRKISSSLNESSFFTLLALSSLGVFSLFIGYFGKEFFIGLGTDSWNNSLFIWPTYCYLIESEFLFIKLKWLPFGFTLVGFMCATWLNFFSLRFCHWLIILNFFFFIINKKWFFDFLYNRILVYPLLKFGYIISYKNLDRGFIELIGPVGLVKIIKQFLIFITKLQTGHLTHYIFFLLFLLNLISLVWSSFLLYLFIIFFIAIFYNL</sequence>
<evidence type="ECO:0000256" key="2">
    <source>
        <dbReference type="ARBA" id="ARBA00012944"/>
    </source>
</evidence>
<feature type="transmembrane region" description="Helical" evidence="16">
    <location>
        <begin position="344"/>
        <end position="361"/>
    </location>
</feature>
<evidence type="ECO:0000259" key="19">
    <source>
        <dbReference type="Pfam" id="PF06455"/>
    </source>
</evidence>
<dbReference type="Pfam" id="PF06455">
    <property type="entry name" value="NADH5_C"/>
    <property type="match status" value="1"/>
</dbReference>
<dbReference type="Pfam" id="PF00361">
    <property type="entry name" value="Proton_antipo_M"/>
    <property type="match status" value="1"/>
</dbReference>
<evidence type="ECO:0000256" key="5">
    <source>
        <dbReference type="ARBA" id="ARBA00022660"/>
    </source>
</evidence>
<dbReference type="NCBIfam" id="TIGR01974">
    <property type="entry name" value="NDH_I_L"/>
    <property type="match status" value="1"/>
</dbReference>
<dbReference type="GO" id="GO:0003954">
    <property type="term" value="F:NADH dehydrogenase activity"/>
    <property type="evidence" value="ECO:0007669"/>
    <property type="project" value="TreeGrafter"/>
</dbReference>
<keyword evidence="12 16" id="KW-0830">Ubiquinone</keyword>
<feature type="transmembrane region" description="Helical" evidence="16">
    <location>
        <begin position="82"/>
        <end position="101"/>
    </location>
</feature>
<geneLocation type="mitochondrion" evidence="20"/>
<evidence type="ECO:0000256" key="3">
    <source>
        <dbReference type="ARBA" id="ARBA00021096"/>
    </source>
</evidence>
<dbReference type="Gene3D" id="1.20.5.2700">
    <property type="match status" value="1"/>
</dbReference>
<feature type="transmembrane region" description="Helical" evidence="16">
    <location>
        <begin position="137"/>
        <end position="155"/>
    </location>
</feature>
<feature type="transmembrane region" description="Helical" evidence="16">
    <location>
        <begin position="373"/>
        <end position="400"/>
    </location>
</feature>
<dbReference type="NCBIfam" id="NF005141">
    <property type="entry name" value="PRK06590.1"/>
    <property type="match status" value="1"/>
</dbReference>
<feature type="domain" description="NADH:quinone oxidoreductase/Mrp antiporter transmembrane" evidence="17">
    <location>
        <begin position="130"/>
        <end position="410"/>
    </location>
</feature>
<evidence type="ECO:0000256" key="9">
    <source>
        <dbReference type="ARBA" id="ARBA00022982"/>
    </source>
</evidence>
<feature type="transmembrane region" description="Helical" evidence="16">
    <location>
        <begin position="528"/>
        <end position="559"/>
    </location>
</feature>
<evidence type="ECO:0000259" key="18">
    <source>
        <dbReference type="Pfam" id="PF00662"/>
    </source>
</evidence>
<evidence type="ECO:0000313" key="20">
    <source>
        <dbReference type="EMBL" id="WAX04173.1"/>
    </source>
</evidence>
<feature type="transmembrane region" description="Helical" evidence="16">
    <location>
        <begin position="595"/>
        <end position="616"/>
    </location>
</feature>
<dbReference type="GeneID" id="77661530"/>
<evidence type="ECO:0000256" key="8">
    <source>
        <dbReference type="ARBA" id="ARBA00022967"/>
    </source>
</evidence>
<evidence type="ECO:0000256" key="13">
    <source>
        <dbReference type="ARBA" id="ARBA00023128"/>
    </source>
</evidence>
<feature type="transmembrane region" description="Helical" evidence="16">
    <location>
        <begin position="254"/>
        <end position="272"/>
    </location>
</feature>
<keyword evidence="10 16" id="KW-1133">Transmembrane helix</keyword>
<comment type="function">
    <text evidence="16">Core subunit of the mitochondrial membrane respiratory chain NADH dehydrogenase (Complex I) which catalyzes electron transfer from NADH through the respiratory chain, using ubiquinone as an electron acceptor. Essential for the catalytic activity and assembly of complex I.</text>
</comment>
<feature type="transmembrane region" description="Helical" evidence="16">
    <location>
        <begin position="25"/>
        <end position="48"/>
    </location>
</feature>
<evidence type="ECO:0000256" key="7">
    <source>
        <dbReference type="ARBA" id="ARBA00022792"/>
    </source>
</evidence>
<evidence type="ECO:0000256" key="11">
    <source>
        <dbReference type="ARBA" id="ARBA00023027"/>
    </source>
</evidence>
<feature type="domain" description="NADH dehydrogenase subunit 5 C-terminal" evidence="19">
    <location>
        <begin position="521"/>
        <end position="640"/>
    </location>
</feature>
<comment type="catalytic activity">
    <reaction evidence="15 16">
        <text>a ubiquinone + NADH + 5 H(+)(in) = a ubiquinol + NAD(+) + 4 H(+)(out)</text>
        <dbReference type="Rhea" id="RHEA:29091"/>
        <dbReference type="Rhea" id="RHEA-COMP:9565"/>
        <dbReference type="Rhea" id="RHEA-COMP:9566"/>
        <dbReference type="ChEBI" id="CHEBI:15378"/>
        <dbReference type="ChEBI" id="CHEBI:16389"/>
        <dbReference type="ChEBI" id="CHEBI:17976"/>
        <dbReference type="ChEBI" id="CHEBI:57540"/>
        <dbReference type="ChEBI" id="CHEBI:57945"/>
        <dbReference type="EC" id="7.1.1.2"/>
    </reaction>
</comment>
<dbReference type="PRINTS" id="PR01434">
    <property type="entry name" value="NADHDHGNASE5"/>
</dbReference>
<feature type="transmembrane region" description="Helical" evidence="16">
    <location>
        <begin position="420"/>
        <end position="446"/>
    </location>
</feature>
<keyword evidence="13 16" id="KW-0496">Mitochondrion</keyword>
<comment type="similarity">
    <text evidence="16">Belongs to the complex I subunit 5 family.</text>
</comment>
<evidence type="ECO:0000256" key="14">
    <source>
        <dbReference type="ARBA" id="ARBA00023136"/>
    </source>
</evidence>
<dbReference type="InterPro" id="IPR001516">
    <property type="entry name" value="Proton_antipo_N"/>
</dbReference>
<dbReference type="InterPro" id="IPR018393">
    <property type="entry name" value="NADHpl_OxRdtase_5_subgr"/>
</dbReference>
<keyword evidence="9" id="KW-0249">Electron transport</keyword>
<feature type="transmembrane region" description="Helical" evidence="16">
    <location>
        <begin position="209"/>
        <end position="233"/>
    </location>
</feature>
<dbReference type="Pfam" id="PF00662">
    <property type="entry name" value="Proton_antipo_N"/>
    <property type="match status" value="1"/>
</dbReference>
<reference evidence="20" key="1">
    <citation type="submission" date="2022-10" db="EMBL/GenBank/DDBJ databases">
        <title>Phylogenomic analysis of pseudocryptic diversity reveals the new genus deltalsia (rhodomelaceae, rhodophyta).</title>
        <authorList>
            <person name="Diaz-Tapia P."/>
            <person name="Rodriguez-Bujan I."/>
            <person name="Maggs C.A."/>
            <person name="Verbruggen H."/>
        </authorList>
    </citation>
    <scope>NUCLEOTIDE SEQUENCE</scope>
    <source>
        <strain evidence="20">JH1432</strain>
    </source>
</reference>
<evidence type="ECO:0000256" key="15">
    <source>
        <dbReference type="ARBA" id="ARBA00049551"/>
    </source>
</evidence>
<dbReference type="PANTHER" id="PTHR42829:SF2">
    <property type="entry name" value="NADH-UBIQUINONE OXIDOREDUCTASE CHAIN 5"/>
    <property type="match status" value="1"/>
</dbReference>
<protein>
    <recommendedName>
        <fullName evidence="3 16">NADH-ubiquinone oxidoreductase chain 5</fullName>
        <ecNumber evidence="2 16">7.1.1.2</ecNumber>
    </recommendedName>
</protein>
<evidence type="ECO:0000259" key="17">
    <source>
        <dbReference type="Pfam" id="PF00361"/>
    </source>
</evidence>
<evidence type="ECO:0000256" key="6">
    <source>
        <dbReference type="ARBA" id="ARBA00022692"/>
    </source>
</evidence>
<evidence type="ECO:0000256" key="12">
    <source>
        <dbReference type="ARBA" id="ARBA00023075"/>
    </source>
</evidence>
<feature type="transmembrane region" description="Helical" evidence="16">
    <location>
        <begin position="284"/>
        <end position="305"/>
    </location>
</feature>
<dbReference type="PRINTS" id="PR01435">
    <property type="entry name" value="NPOXDRDTASE5"/>
</dbReference>
<evidence type="ECO:0000256" key="1">
    <source>
        <dbReference type="ARBA" id="ARBA00004448"/>
    </source>
</evidence>
<comment type="subcellular location">
    <subcellularLocation>
        <location evidence="1">Mitochondrion inner membrane</location>
        <topology evidence="1">Multi-pass membrane protein</topology>
    </subcellularLocation>
</comment>
<keyword evidence="7" id="KW-0999">Mitochondrion inner membrane</keyword>
<evidence type="ECO:0000256" key="16">
    <source>
        <dbReference type="RuleBase" id="RU003404"/>
    </source>
</evidence>
<dbReference type="InterPro" id="IPR003945">
    <property type="entry name" value="NU5C-like"/>
</dbReference>
<feature type="transmembrane region" description="Helical" evidence="16">
    <location>
        <begin position="467"/>
        <end position="487"/>
    </location>
</feature>
<dbReference type="AlphaFoldDB" id="A0A9F1U5C1"/>
<feature type="transmembrane region" description="Helical" evidence="16">
    <location>
        <begin position="628"/>
        <end position="659"/>
    </location>
</feature>
<keyword evidence="4 16" id="KW-0813">Transport</keyword>
<accession>A0A9F1U5C1</accession>
<dbReference type="GO" id="GO:0008137">
    <property type="term" value="F:NADH dehydrogenase (ubiquinone) activity"/>
    <property type="evidence" value="ECO:0007669"/>
    <property type="project" value="UniProtKB-EC"/>
</dbReference>
<feature type="transmembrane region" description="Helical" evidence="16">
    <location>
        <begin position="167"/>
        <end position="189"/>
    </location>
</feature>